<name>A0A9N8VRK8_FUNMO</name>
<dbReference type="Proteomes" id="UP000789375">
    <property type="component" value="Unassembled WGS sequence"/>
</dbReference>
<dbReference type="PANTHER" id="PTHR24300">
    <property type="entry name" value="CYTOCHROME P450 508A4-RELATED"/>
    <property type="match status" value="1"/>
</dbReference>
<dbReference type="GO" id="GO:0016705">
    <property type="term" value="F:oxidoreductase activity, acting on paired donors, with incorporation or reduction of molecular oxygen"/>
    <property type="evidence" value="ECO:0007669"/>
    <property type="project" value="InterPro"/>
</dbReference>
<dbReference type="GO" id="GO:0005506">
    <property type="term" value="F:iron ion binding"/>
    <property type="evidence" value="ECO:0007669"/>
    <property type="project" value="InterPro"/>
</dbReference>
<comment type="caution">
    <text evidence="4">The sequence shown here is derived from an EMBL/GenBank/DDBJ whole genome shotgun (WGS) entry which is preliminary data.</text>
</comment>
<keyword evidence="2" id="KW-0479">Metal-binding</keyword>
<evidence type="ECO:0000256" key="3">
    <source>
        <dbReference type="ARBA" id="ARBA00023004"/>
    </source>
</evidence>
<dbReference type="GO" id="GO:0020037">
    <property type="term" value="F:heme binding"/>
    <property type="evidence" value="ECO:0007669"/>
    <property type="project" value="InterPro"/>
</dbReference>
<protein>
    <submittedName>
        <fullName evidence="4">7656_t:CDS:1</fullName>
    </submittedName>
</protein>
<dbReference type="InterPro" id="IPR050182">
    <property type="entry name" value="Cytochrome_P450_fam2"/>
</dbReference>
<accession>A0A9N8VRK8</accession>
<evidence type="ECO:0000313" key="5">
    <source>
        <dbReference type="Proteomes" id="UP000789375"/>
    </source>
</evidence>
<dbReference type="Pfam" id="PF00067">
    <property type="entry name" value="p450"/>
    <property type="match status" value="1"/>
</dbReference>
<comment type="similarity">
    <text evidence="1">Belongs to the cytochrome P450 family.</text>
</comment>
<sequence length="362" mass="42814">MFIILLKEIFTILKFLLVIDILRFYFKYVTRQSPLPGPFPLPYIGNALQILYMNFKEGNYQFDLGEYARMQVEKYGHISEVYQGSTRVIYLSKAEYLEKVYVPNSNSNYFARPDLNGVSEVNAVHGLFFNNDFKSWKRIRKFVSQSLMSPRFIREFTSTIQQLFEESEHDWKNNDEEVIFNISEWSKCFTTDMNMATLMGRQTLCLASLKLDESEWTNEMKDSRKVKKSVELFLKSIAFFTSFPKFLRHHFPIFNYYQNYFMNSLNFLKDFIHARIMERREQIDRLQENEMIGSSLLDILLTTNTSRDMHDDDSDQPLTDLEIRDKIVDLSIAGSDSSSNLFILAFWMIHIHPEVKMILRSA</sequence>
<reference evidence="4" key="1">
    <citation type="submission" date="2021-06" db="EMBL/GenBank/DDBJ databases">
        <authorList>
            <person name="Kallberg Y."/>
            <person name="Tangrot J."/>
            <person name="Rosling A."/>
        </authorList>
    </citation>
    <scope>NUCLEOTIDE SEQUENCE</scope>
    <source>
        <strain evidence="4">87-6 pot B 2015</strain>
    </source>
</reference>
<evidence type="ECO:0000256" key="1">
    <source>
        <dbReference type="ARBA" id="ARBA00010617"/>
    </source>
</evidence>
<keyword evidence="5" id="KW-1185">Reference proteome</keyword>
<organism evidence="4 5">
    <name type="scientific">Funneliformis mosseae</name>
    <name type="common">Endomycorrhizal fungus</name>
    <name type="synonym">Glomus mosseae</name>
    <dbReference type="NCBI Taxonomy" id="27381"/>
    <lineage>
        <taxon>Eukaryota</taxon>
        <taxon>Fungi</taxon>
        <taxon>Fungi incertae sedis</taxon>
        <taxon>Mucoromycota</taxon>
        <taxon>Glomeromycotina</taxon>
        <taxon>Glomeromycetes</taxon>
        <taxon>Glomerales</taxon>
        <taxon>Glomeraceae</taxon>
        <taxon>Funneliformis</taxon>
    </lineage>
</organism>
<dbReference type="SUPFAM" id="SSF48264">
    <property type="entry name" value="Cytochrome P450"/>
    <property type="match status" value="1"/>
</dbReference>
<dbReference type="AlphaFoldDB" id="A0A9N8VRK8"/>
<evidence type="ECO:0000256" key="2">
    <source>
        <dbReference type="ARBA" id="ARBA00022723"/>
    </source>
</evidence>
<gene>
    <name evidence="4" type="ORF">FMOSSE_LOCUS1914</name>
</gene>
<dbReference type="Gene3D" id="1.10.630.10">
    <property type="entry name" value="Cytochrome P450"/>
    <property type="match status" value="1"/>
</dbReference>
<keyword evidence="3" id="KW-0408">Iron</keyword>
<evidence type="ECO:0000313" key="4">
    <source>
        <dbReference type="EMBL" id="CAG8458492.1"/>
    </source>
</evidence>
<dbReference type="EMBL" id="CAJVPP010000228">
    <property type="protein sequence ID" value="CAG8458492.1"/>
    <property type="molecule type" value="Genomic_DNA"/>
</dbReference>
<dbReference type="InterPro" id="IPR036396">
    <property type="entry name" value="Cyt_P450_sf"/>
</dbReference>
<proteinExistence type="inferred from homology"/>
<dbReference type="GO" id="GO:0004497">
    <property type="term" value="F:monooxygenase activity"/>
    <property type="evidence" value="ECO:0007669"/>
    <property type="project" value="InterPro"/>
</dbReference>
<dbReference type="InterPro" id="IPR001128">
    <property type="entry name" value="Cyt_P450"/>
</dbReference>